<accession>A0A6I4J343</accession>
<reference evidence="1 2" key="1">
    <citation type="submission" date="2019-12" db="EMBL/GenBank/DDBJ databases">
        <authorList>
            <person name="Huq M.A."/>
        </authorList>
    </citation>
    <scope>NUCLEOTIDE SEQUENCE [LARGE SCALE GENOMIC DNA]</scope>
    <source>
        <strain evidence="1 2">MAH-20</strain>
    </source>
</reference>
<sequence>MELSIPVPTTPDGRVYRYSPNENAQPRHFVLGQATRPCQISDAMRARMKLEPGSPQTVCPYSGIVADDDEFTHPDDREAAIEIAKHAAFADMEEQVRGMLEGLGRRQPRNSMLKIEVDTKRNPRPRPRFYRTDLLRELECDHCGRDYGVYAIGLFCPGCGAPNLRLHFAREVDLVDAQVQLADALDPDLEELAYRLLGNAHEDVLTAFEATLKTLYLFGRVTAFPGVDMPRVGNAFQNVERGQKLFAELSLDPYAMLDDDELAAMKLNIQKRHVIGHNLGVVDAKFAQLSDEAGIGETVHLVAEDIRLFARTAQKVVDGLDGWLGGVAIPPRERAASVNEEAEMETTPAAGMGLSELAYRLGAWLADNSERGLPYPIDGDAVTAAFADTNARDLQDAVAELETDGYITARSMLNTKLPLMRYRVELFATFDPLTRGTDPTLDAVTLAGLALEFESGVNVADLHAKSGWDHRRFNPALSVLVTRIDDRRVSKSGDGQYPTRMFALAATDRVELKRFIERHSRRR</sequence>
<protein>
    <submittedName>
        <fullName evidence="1">Uncharacterized protein</fullName>
    </submittedName>
</protein>
<name>A0A6I4J343_9SPHN</name>
<dbReference type="RefSeq" id="WP_157027744.1">
    <property type="nucleotide sequence ID" value="NZ_WQMS01000014.1"/>
</dbReference>
<comment type="caution">
    <text evidence="1">The sequence shown here is derived from an EMBL/GenBank/DDBJ whole genome shotgun (WGS) entry which is preliminary data.</text>
</comment>
<keyword evidence="2" id="KW-1185">Reference proteome</keyword>
<proteinExistence type="predicted"/>
<dbReference type="EMBL" id="WQMS01000014">
    <property type="protein sequence ID" value="MVO78787.1"/>
    <property type="molecule type" value="Genomic_DNA"/>
</dbReference>
<dbReference type="Proteomes" id="UP000441389">
    <property type="component" value="Unassembled WGS sequence"/>
</dbReference>
<gene>
    <name evidence="1" type="ORF">GON01_12690</name>
</gene>
<organism evidence="1 2">
    <name type="scientific">Sphingomonas horti</name>
    <dbReference type="NCBI Taxonomy" id="2682842"/>
    <lineage>
        <taxon>Bacteria</taxon>
        <taxon>Pseudomonadati</taxon>
        <taxon>Pseudomonadota</taxon>
        <taxon>Alphaproteobacteria</taxon>
        <taxon>Sphingomonadales</taxon>
        <taxon>Sphingomonadaceae</taxon>
        <taxon>Sphingomonas</taxon>
    </lineage>
</organism>
<evidence type="ECO:0000313" key="1">
    <source>
        <dbReference type="EMBL" id="MVO78787.1"/>
    </source>
</evidence>
<evidence type="ECO:0000313" key="2">
    <source>
        <dbReference type="Proteomes" id="UP000441389"/>
    </source>
</evidence>
<dbReference type="AlphaFoldDB" id="A0A6I4J343"/>